<reference evidence="2" key="1">
    <citation type="journal article" date="2023" name="Nat. Plants">
        <title>Single-cell RNA sequencing provides a high-resolution roadmap for understanding the multicellular compartmentation of specialized metabolism.</title>
        <authorList>
            <person name="Sun S."/>
            <person name="Shen X."/>
            <person name="Li Y."/>
            <person name="Li Y."/>
            <person name="Wang S."/>
            <person name="Li R."/>
            <person name="Zhang H."/>
            <person name="Shen G."/>
            <person name="Guo B."/>
            <person name="Wei J."/>
            <person name="Xu J."/>
            <person name="St-Pierre B."/>
            <person name="Chen S."/>
            <person name="Sun C."/>
        </authorList>
    </citation>
    <scope>NUCLEOTIDE SEQUENCE [LARGE SCALE GENOMIC DNA]</scope>
</reference>
<dbReference type="EMBL" id="CM044704">
    <property type="protein sequence ID" value="KAI5667040.1"/>
    <property type="molecule type" value="Genomic_DNA"/>
</dbReference>
<sequence length="104" mass="12302">MKKERSSHSKIKALKTLNTYVLVRDVLRMHPNLFVSKLVVLFQKRAHPIFLYKEIGRPFLETSRPIFFFTKHSIELYHLYQAHLVMLFPTYLYGFGKSLGVDSK</sequence>
<keyword evidence="2" id="KW-1185">Reference proteome</keyword>
<protein>
    <submittedName>
        <fullName evidence="1">Uncharacterized protein</fullName>
    </submittedName>
</protein>
<organism evidence="1 2">
    <name type="scientific">Catharanthus roseus</name>
    <name type="common">Madagascar periwinkle</name>
    <name type="synonym">Vinca rosea</name>
    <dbReference type="NCBI Taxonomy" id="4058"/>
    <lineage>
        <taxon>Eukaryota</taxon>
        <taxon>Viridiplantae</taxon>
        <taxon>Streptophyta</taxon>
        <taxon>Embryophyta</taxon>
        <taxon>Tracheophyta</taxon>
        <taxon>Spermatophyta</taxon>
        <taxon>Magnoliopsida</taxon>
        <taxon>eudicotyledons</taxon>
        <taxon>Gunneridae</taxon>
        <taxon>Pentapetalae</taxon>
        <taxon>asterids</taxon>
        <taxon>lamiids</taxon>
        <taxon>Gentianales</taxon>
        <taxon>Apocynaceae</taxon>
        <taxon>Rauvolfioideae</taxon>
        <taxon>Vinceae</taxon>
        <taxon>Catharanthinae</taxon>
        <taxon>Catharanthus</taxon>
    </lineage>
</organism>
<dbReference type="Proteomes" id="UP001060085">
    <property type="component" value="Linkage Group LG04"/>
</dbReference>
<evidence type="ECO:0000313" key="2">
    <source>
        <dbReference type="Proteomes" id="UP001060085"/>
    </source>
</evidence>
<name>A0ACC0B312_CATRO</name>
<evidence type="ECO:0000313" key="1">
    <source>
        <dbReference type="EMBL" id="KAI5667040.1"/>
    </source>
</evidence>
<comment type="caution">
    <text evidence="1">The sequence shown here is derived from an EMBL/GenBank/DDBJ whole genome shotgun (WGS) entry which is preliminary data.</text>
</comment>
<proteinExistence type="predicted"/>
<accession>A0ACC0B312</accession>
<gene>
    <name evidence="1" type="ORF">M9H77_16893</name>
</gene>